<evidence type="ECO:0000256" key="2">
    <source>
        <dbReference type="ARBA" id="ARBA00023054"/>
    </source>
</evidence>
<dbReference type="Pfam" id="PF05739">
    <property type="entry name" value="SNARE"/>
    <property type="match status" value="1"/>
</dbReference>
<dbReference type="GO" id="GO:0005886">
    <property type="term" value="C:plasma membrane"/>
    <property type="evidence" value="ECO:0007669"/>
    <property type="project" value="TreeGrafter"/>
</dbReference>
<dbReference type="Ensembl" id="ENSTMTT00000021454.1">
    <property type="protein sequence ID" value="ENSTMTP00000020732.1"/>
    <property type="gene ID" value="ENSTMTG00000015185.1"/>
</dbReference>
<reference evidence="5" key="2">
    <citation type="submission" date="2025-09" db="UniProtKB">
        <authorList>
            <consortium name="Ensembl"/>
        </authorList>
    </citation>
    <scope>IDENTIFICATION</scope>
</reference>
<feature type="chain" id="PRO_5025536416" description="t-SNARE coiled-coil homology domain-containing protein" evidence="3">
    <location>
        <begin position="31"/>
        <end position="94"/>
    </location>
</feature>
<dbReference type="PANTHER" id="PTHR19957">
    <property type="entry name" value="SYNTAXIN"/>
    <property type="match status" value="1"/>
</dbReference>
<organism evidence="5 6">
    <name type="scientific">Terrapene triunguis</name>
    <name type="common">Three-toed box turtle</name>
    <dbReference type="NCBI Taxonomy" id="2587831"/>
    <lineage>
        <taxon>Eukaryota</taxon>
        <taxon>Metazoa</taxon>
        <taxon>Chordata</taxon>
        <taxon>Craniata</taxon>
        <taxon>Vertebrata</taxon>
        <taxon>Euteleostomi</taxon>
        <taxon>Archelosauria</taxon>
        <taxon>Testudinata</taxon>
        <taxon>Testudines</taxon>
        <taxon>Cryptodira</taxon>
        <taxon>Durocryptodira</taxon>
        <taxon>Testudinoidea</taxon>
        <taxon>Emydidae</taxon>
        <taxon>Terrapene</taxon>
    </lineage>
</organism>
<keyword evidence="6" id="KW-1185">Reference proteome</keyword>
<dbReference type="GO" id="GO:0006906">
    <property type="term" value="P:vesicle fusion"/>
    <property type="evidence" value="ECO:0007669"/>
    <property type="project" value="TreeGrafter"/>
</dbReference>
<dbReference type="InParanoid" id="A0A674JLA9"/>
<sequence length="94" mass="10205">MHGCSFCACLSVRCLLYAGWWPWLLGPAFLGEMIDRIEYNVEHSVDYVERAVSDTKKAVKYQSKARRVSSVCGPGPAAPLCCAPGARDVLPTAG</sequence>
<feature type="signal peptide" evidence="3">
    <location>
        <begin position="1"/>
        <end position="30"/>
    </location>
</feature>
<evidence type="ECO:0000313" key="5">
    <source>
        <dbReference type="Ensembl" id="ENSTMTP00000020732.1"/>
    </source>
</evidence>
<feature type="domain" description="T-SNARE coiled-coil homology" evidence="4">
    <location>
        <begin position="31"/>
        <end position="58"/>
    </location>
</feature>
<dbReference type="GO" id="GO:0006886">
    <property type="term" value="P:intracellular protein transport"/>
    <property type="evidence" value="ECO:0007669"/>
    <property type="project" value="TreeGrafter"/>
</dbReference>
<dbReference type="Gene3D" id="1.20.5.110">
    <property type="match status" value="1"/>
</dbReference>
<keyword evidence="2" id="KW-0175">Coiled coil</keyword>
<dbReference type="PANTHER" id="PTHR19957:SF307">
    <property type="entry name" value="PROTEIN SSO1-RELATED"/>
    <property type="match status" value="1"/>
</dbReference>
<protein>
    <recommendedName>
        <fullName evidence="4">t-SNARE coiled-coil homology domain-containing protein</fullName>
    </recommendedName>
</protein>
<dbReference type="GO" id="GO:0005484">
    <property type="term" value="F:SNAP receptor activity"/>
    <property type="evidence" value="ECO:0007669"/>
    <property type="project" value="TreeGrafter"/>
</dbReference>
<dbReference type="PROSITE" id="PS50192">
    <property type="entry name" value="T_SNARE"/>
    <property type="match status" value="1"/>
</dbReference>
<name>A0A674JLA9_9SAUR</name>
<dbReference type="InterPro" id="IPR000727">
    <property type="entry name" value="T_SNARE_dom"/>
</dbReference>
<accession>A0A674JLA9</accession>
<evidence type="ECO:0000256" key="1">
    <source>
        <dbReference type="ARBA" id="ARBA00004211"/>
    </source>
</evidence>
<keyword evidence="3" id="KW-0732">Signal</keyword>
<dbReference type="GO" id="GO:0006887">
    <property type="term" value="P:exocytosis"/>
    <property type="evidence" value="ECO:0007669"/>
    <property type="project" value="TreeGrafter"/>
</dbReference>
<dbReference type="AlphaFoldDB" id="A0A674JLA9"/>
<dbReference type="InterPro" id="IPR045242">
    <property type="entry name" value="Syntaxin"/>
</dbReference>
<dbReference type="GO" id="GO:0048278">
    <property type="term" value="P:vesicle docking"/>
    <property type="evidence" value="ECO:0007669"/>
    <property type="project" value="TreeGrafter"/>
</dbReference>
<dbReference type="SUPFAM" id="SSF58038">
    <property type="entry name" value="SNARE fusion complex"/>
    <property type="match status" value="1"/>
</dbReference>
<dbReference type="GO" id="GO:0000149">
    <property type="term" value="F:SNARE binding"/>
    <property type="evidence" value="ECO:0007669"/>
    <property type="project" value="TreeGrafter"/>
</dbReference>
<dbReference type="GO" id="GO:0012505">
    <property type="term" value="C:endomembrane system"/>
    <property type="evidence" value="ECO:0007669"/>
    <property type="project" value="TreeGrafter"/>
</dbReference>
<reference evidence="5" key="1">
    <citation type="submission" date="2025-08" db="UniProtKB">
        <authorList>
            <consortium name="Ensembl"/>
        </authorList>
    </citation>
    <scope>IDENTIFICATION</scope>
</reference>
<comment type="subcellular location">
    <subcellularLocation>
        <location evidence="1">Membrane</location>
        <topology evidence="1">Single-pass type IV membrane protein</topology>
    </subcellularLocation>
</comment>
<dbReference type="GO" id="GO:0031201">
    <property type="term" value="C:SNARE complex"/>
    <property type="evidence" value="ECO:0007669"/>
    <property type="project" value="TreeGrafter"/>
</dbReference>
<evidence type="ECO:0000256" key="3">
    <source>
        <dbReference type="SAM" id="SignalP"/>
    </source>
</evidence>
<evidence type="ECO:0000259" key="4">
    <source>
        <dbReference type="PROSITE" id="PS50192"/>
    </source>
</evidence>
<dbReference type="GeneTree" id="ENSGT00940000175288"/>
<dbReference type="Proteomes" id="UP000472274">
    <property type="component" value="Unplaced"/>
</dbReference>
<proteinExistence type="predicted"/>
<evidence type="ECO:0000313" key="6">
    <source>
        <dbReference type="Proteomes" id="UP000472274"/>
    </source>
</evidence>